<evidence type="ECO:0000313" key="4">
    <source>
        <dbReference type="EMBL" id="AIA56701.1"/>
    </source>
</evidence>
<organism evidence="4 5">
    <name type="scientific">Acidithiobacillus caldus (strain ATCC 51756 / DSM 8584 / KU)</name>
    <dbReference type="NCBI Taxonomy" id="637389"/>
    <lineage>
        <taxon>Bacteria</taxon>
        <taxon>Pseudomonadati</taxon>
        <taxon>Pseudomonadota</taxon>
        <taxon>Acidithiobacillia</taxon>
        <taxon>Acidithiobacillales</taxon>
        <taxon>Acidithiobacillaceae</taxon>
        <taxon>Acidithiobacillus</taxon>
    </lineage>
</organism>
<dbReference type="Proteomes" id="UP000005522">
    <property type="component" value="Plasmid megap mpAca1.1"/>
</dbReference>
<dbReference type="NCBIfam" id="NF041551">
    <property type="entry name" value="YlcI_YnfO_N"/>
    <property type="match status" value="1"/>
</dbReference>
<keyword evidence="4" id="KW-0614">Plasmid</keyword>
<dbReference type="Pfam" id="PF08681">
    <property type="entry name" value="TacA1"/>
    <property type="match status" value="1"/>
</dbReference>
<dbReference type="RefSeq" id="WP_004867997.1">
    <property type="nucleotide sequence ID" value="NZ_CP005987.1"/>
</dbReference>
<dbReference type="Gene3D" id="1.20.5.780">
    <property type="entry name" value="Single helix bin"/>
    <property type="match status" value="1"/>
</dbReference>
<evidence type="ECO:0000256" key="3">
    <source>
        <dbReference type="SAM" id="MobiDB-lite"/>
    </source>
</evidence>
<keyword evidence="1" id="KW-1277">Toxin-antitoxin system</keyword>
<proteinExistence type="inferred from homology"/>
<sequence>MGSTVAKQNRIGARVPHEVYETLCRAAELTGATVNQFLVQAALKEAQEVLEREAVIRLTPRDWNWLLDLLESPPEPNAKLKAAMMRHHQSKREDADTAFNWEP</sequence>
<dbReference type="KEGG" id="acz:Acaty_m0128"/>
<dbReference type="InterPro" id="IPR014795">
    <property type="entry name" value="TacA_1-like"/>
</dbReference>
<reference evidence="4 5" key="1">
    <citation type="journal article" date="2009" name="J. Bacteriol.">
        <title>Draft genome sequence of the extremely acidophilic bacterium Acidithiobacillus caldus ATCC 51756 reveals metabolic versatility in the genus Acidithiobacillus.</title>
        <authorList>
            <person name="Valdes J."/>
            <person name="Quatrini R."/>
            <person name="Hallberg K."/>
            <person name="Dopson M."/>
            <person name="Valenzuela P.D."/>
            <person name="Holmes D.S."/>
        </authorList>
    </citation>
    <scope>NUCLEOTIDE SEQUENCE [LARGE SCALE GENOMIC DNA]</scope>
    <source>
        <strain evidence="5">ATCC 51756 / DSM 8584 / KU</strain>
        <plasmid evidence="5">megaPlasmid mpAca1.1</plasmid>
    </source>
</reference>
<accession>A0A060A3C8</accession>
<dbReference type="PANTHER" id="PTHR35401:SF2">
    <property type="entry name" value="ABC-TYPE TRANSPORT SYSTEM"/>
    <property type="match status" value="1"/>
</dbReference>
<gene>
    <name evidence="4" type="ORF">Acaty_m0128</name>
</gene>
<dbReference type="InterPro" id="IPR010985">
    <property type="entry name" value="Ribbon_hlx_hlx"/>
</dbReference>
<dbReference type="SUPFAM" id="SSF47598">
    <property type="entry name" value="Ribbon-helix-helix"/>
    <property type="match status" value="1"/>
</dbReference>
<name>A0A060A3C8_ACICK</name>
<dbReference type="EMBL" id="CP005987">
    <property type="protein sequence ID" value="AIA56701.1"/>
    <property type="molecule type" value="Genomic_DNA"/>
</dbReference>
<comment type="similarity">
    <text evidence="2">Belongs to the TacA antitoxin family.</text>
</comment>
<dbReference type="GO" id="GO:0006355">
    <property type="term" value="P:regulation of DNA-templated transcription"/>
    <property type="evidence" value="ECO:0007669"/>
    <property type="project" value="InterPro"/>
</dbReference>
<evidence type="ECO:0000256" key="2">
    <source>
        <dbReference type="ARBA" id="ARBA00049988"/>
    </source>
</evidence>
<geneLocation type="plasmid" evidence="5">
    <name>megaPlasmid mpAca1.1</name>
</geneLocation>
<dbReference type="eggNOG" id="COG4453">
    <property type="taxonomic scope" value="Bacteria"/>
</dbReference>
<evidence type="ECO:0000313" key="5">
    <source>
        <dbReference type="Proteomes" id="UP000005522"/>
    </source>
</evidence>
<dbReference type="PANTHER" id="PTHR35401">
    <property type="entry name" value="COPG FAMILY HELIX-TURN-HELIX PROTEIN-RELATED-RELATED"/>
    <property type="match status" value="1"/>
</dbReference>
<dbReference type="HOGENOM" id="CLU_152494_3_0_6"/>
<evidence type="ECO:0000256" key="1">
    <source>
        <dbReference type="ARBA" id="ARBA00022649"/>
    </source>
</evidence>
<dbReference type="AlphaFoldDB" id="A0A060A3C8"/>
<evidence type="ECO:0008006" key="6">
    <source>
        <dbReference type="Google" id="ProtNLM"/>
    </source>
</evidence>
<protein>
    <recommendedName>
        <fullName evidence="6">DUF1778 domain-containing protein</fullName>
    </recommendedName>
</protein>
<feature type="region of interest" description="Disordered" evidence="3">
    <location>
        <begin position="84"/>
        <end position="103"/>
    </location>
</feature>